<dbReference type="Pfam" id="PF14103">
    <property type="entry name" value="DUF4276"/>
    <property type="match status" value="1"/>
</dbReference>
<protein>
    <submittedName>
        <fullName evidence="1">DUF4276 family protein</fullName>
    </submittedName>
</protein>
<reference evidence="1 2" key="1">
    <citation type="submission" date="2021-04" db="EMBL/GenBank/DDBJ databases">
        <title>Genomics, taxonomy and metabolism of representatives of sulfur bacteria of the genus Thiothrix: Thiothrix fructosivorans QT, Thiothrix unzii A1T and three new species, Thiothrix subterranea sp. nov., Thiothrix litoralis sp. nov. and 'Candidatus Thiothrix anitrata' sp. nov.</title>
        <authorList>
            <person name="Ravin N.V."/>
            <person name="Smolyakov D."/>
            <person name="Rudenko T.S."/>
            <person name="Mardanov A.V."/>
            <person name="Beletsky A.V."/>
            <person name="Markov N.D."/>
            <person name="Fomenkov A.I."/>
            <person name="Roberts R.J."/>
            <person name="Karnachuk O.V."/>
            <person name="Novikov A."/>
            <person name="Grabovich M.Y."/>
        </authorList>
    </citation>
    <scope>NUCLEOTIDE SEQUENCE [LARGE SCALE GENOMIC DNA]</scope>
    <source>
        <strain evidence="1 2">A52</strain>
    </source>
</reference>
<proteinExistence type="predicted"/>
<evidence type="ECO:0000313" key="2">
    <source>
        <dbReference type="Proteomes" id="UP000672027"/>
    </source>
</evidence>
<dbReference type="Proteomes" id="UP000672027">
    <property type="component" value="Chromosome"/>
</dbReference>
<accession>A0ABX7X2F7</accession>
<name>A0ABX7X2F7_9GAMM</name>
<evidence type="ECO:0000313" key="1">
    <source>
        <dbReference type="EMBL" id="QTR49572.1"/>
    </source>
</evidence>
<dbReference type="RefSeq" id="WP_210226412.1">
    <property type="nucleotide sequence ID" value="NZ_CP072800.1"/>
</dbReference>
<dbReference type="EMBL" id="CP072800">
    <property type="protein sequence ID" value="QTR49572.1"/>
    <property type="molecule type" value="Genomic_DNA"/>
</dbReference>
<keyword evidence="2" id="KW-1185">Reference proteome</keyword>
<organism evidence="1 2">
    <name type="scientific">Candidatus Thiothrix anitrata</name>
    <dbReference type="NCBI Taxonomy" id="2823902"/>
    <lineage>
        <taxon>Bacteria</taxon>
        <taxon>Pseudomonadati</taxon>
        <taxon>Pseudomonadota</taxon>
        <taxon>Gammaproteobacteria</taxon>
        <taxon>Thiotrichales</taxon>
        <taxon>Thiotrichaceae</taxon>
        <taxon>Thiothrix</taxon>
    </lineage>
</organism>
<gene>
    <name evidence="1" type="ORF">J8380_15250</name>
</gene>
<dbReference type="InterPro" id="IPR025455">
    <property type="entry name" value="DUF4276"/>
</dbReference>
<sequence>MIRVCVICEGQTELAFVKEVLEPHLRDFGLVIIPSLLKTRPGKQGGGDVTTMRIAQHVKHDYAHFNYVTTLVDFYRFHGKQGHSRASLEAAIIADAQQHAGGSLPCFKPYVQLHEFEGLLFSDVTKFEWVLLDDWSEHYHNKLLSIRNGFDTPEMINDSPETAPSKRLEKIFGRAYDKDGHGVIIAAEIGLQTIREQCPNFNEWLRWLESLGGQGAQS</sequence>